<evidence type="ECO:0000256" key="6">
    <source>
        <dbReference type="ARBA" id="ARBA00022801"/>
    </source>
</evidence>
<evidence type="ECO:0000256" key="5">
    <source>
        <dbReference type="ARBA" id="ARBA00022723"/>
    </source>
</evidence>
<evidence type="ECO:0000256" key="7">
    <source>
        <dbReference type="ARBA" id="ARBA00023242"/>
    </source>
</evidence>
<dbReference type="InterPro" id="IPR027806">
    <property type="entry name" value="HARBI1_dom"/>
</dbReference>
<comment type="caution">
    <text evidence="8">The sequence shown here is derived from an EMBL/GenBank/DDBJ whole genome shotgun (WGS) entry which is preliminary data.</text>
</comment>
<dbReference type="GO" id="GO:0046872">
    <property type="term" value="F:metal ion binding"/>
    <property type="evidence" value="ECO:0007669"/>
    <property type="project" value="UniProtKB-KW"/>
</dbReference>
<keyword evidence="6" id="KW-0378">Hydrolase</keyword>
<evidence type="ECO:0000256" key="4">
    <source>
        <dbReference type="ARBA" id="ARBA00022722"/>
    </source>
</evidence>
<keyword evidence="7" id="KW-0539">Nucleus</keyword>
<evidence type="ECO:0000256" key="2">
    <source>
        <dbReference type="ARBA" id="ARBA00004123"/>
    </source>
</evidence>
<dbReference type="OrthoDB" id="5984413at2759"/>
<proteinExistence type="inferred from homology"/>
<dbReference type="GO" id="GO:0016787">
    <property type="term" value="F:hydrolase activity"/>
    <property type="evidence" value="ECO:0007669"/>
    <property type="project" value="UniProtKB-KW"/>
</dbReference>
<protein>
    <submittedName>
        <fullName evidence="8">Uncharacterized protein</fullName>
    </submittedName>
</protein>
<dbReference type="GO" id="GO:0004518">
    <property type="term" value="F:nuclease activity"/>
    <property type="evidence" value="ECO:0007669"/>
    <property type="project" value="UniProtKB-KW"/>
</dbReference>
<dbReference type="EMBL" id="CACRXK020013991">
    <property type="protein sequence ID" value="CAB4026065.1"/>
    <property type="molecule type" value="Genomic_DNA"/>
</dbReference>
<name>A0A6S7J2B2_PARCT</name>
<evidence type="ECO:0000313" key="9">
    <source>
        <dbReference type="Proteomes" id="UP001152795"/>
    </source>
</evidence>
<dbReference type="Proteomes" id="UP001152795">
    <property type="component" value="Unassembled WGS sequence"/>
</dbReference>
<sequence>MRNSYERTVWSFSRIQGIVENEYRHFNDRKWLESYRVPKTIFSQLCTFFNSLCGKTTQMRKPVPVQVITAMVLKRLGKGLDYREIGDKFGVGASTANEKVNDAMLFLIKNKLHTISRLQERRNLAAIIGGFLEKWNLPQCLGAIDGTHIPIKAPEHCHTDYFNRKCFHSIIVQAVCDSECRFTDVFAGWPGRAHDARIFNVSKIGGMVTNGTLVPEEQELSKIINGKVIEPFLIGDPAYPLSKHLMKDYPGSNLSPEKEYFNYRLNRARIQIERAFGKLKGRWRCLFKQLECTLENAAHHVIASCILHNICEEGDAEYLEEWNIVTGNELEGNFPFLNQDEQTIAGQEAEETRRLLTEYVSHN</sequence>
<organism evidence="8 9">
    <name type="scientific">Paramuricea clavata</name>
    <name type="common">Red gorgonian</name>
    <name type="synonym">Violescent sea-whip</name>
    <dbReference type="NCBI Taxonomy" id="317549"/>
    <lineage>
        <taxon>Eukaryota</taxon>
        <taxon>Metazoa</taxon>
        <taxon>Cnidaria</taxon>
        <taxon>Anthozoa</taxon>
        <taxon>Octocorallia</taxon>
        <taxon>Malacalcyonacea</taxon>
        <taxon>Plexauridae</taxon>
        <taxon>Paramuricea</taxon>
    </lineage>
</organism>
<comment type="subcellular location">
    <subcellularLocation>
        <location evidence="2">Nucleus</location>
    </subcellularLocation>
</comment>
<dbReference type="AlphaFoldDB" id="A0A6S7J2B2"/>
<keyword evidence="4" id="KW-0540">Nuclease</keyword>
<evidence type="ECO:0000256" key="1">
    <source>
        <dbReference type="ARBA" id="ARBA00001968"/>
    </source>
</evidence>
<dbReference type="GO" id="GO:0005634">
    <property type="term" value="C:nucleus"/>
    <property type="evidence" value="ECO:0007669"/>
    <property type="project" value="UniProtKB-SubCell"/>
</dbReference>
<comment type="cofactor">
    <cofactor evidence="1">
        <name>a divalent metal cation</name>
        <dbReference type="ChEBI" id="CHEBI:60240"/>
    </cofactor>
</comment>
<dbReference type="InterPro" id="IPR045249">
    <property type="entry name" value="HARBI1-like"/>
</dbReference>
<comment type="similarity">
    <text evidence="3">Belongs to the HARBI1 family.</text>
</comment>
<accession>A0A6S7J2B2</accession>
<keyword evidence="5" id="KW-0479">Metal-binding</keyword>
<dbReference type="PANTHER" id="PTHR22930">
    <property type="match status" value="1"/>
</dbReference>
<dbReference type="PANTHER" id="PTHR22930:SF206">
    <property type="entry name" value="NUCLEASE HARBI1"/>
    <property type="match status" value="1"/>
</dbReference>
<dbReference type="Pfam" id="PF13359">
    <property type="entry name" value="DDE_Tnp_4"/>
    <property type="match status" value="1"/>
</dbReference>
<reference evidence="8" key="1">
    <citation type="submission" date="2020-04" db="EMBL/GenBank/DDBJ databases">
        <authorList>
            <person name="Alioto T."/>
            <person name="Alioto T."/>
            <person name="Gomez Garrido J."/>
        </authorList>
    </citation>
    <scope>NUCLEOTIDE SEQUENCE</scope>
    <source>
        <strain evidence="8">A484AB</strain>
    </source>
</reference>
<keyword evidence="9" id="KW-1185">Reference proteome</keyword>
<evidence type="ECO:0000313" key="8">
    <source>
        <dbReference type="EMBL" id="CAB4026065.1"/>
    </source>
</evidence>
<gene>
    <name evidence="8" type="ORF">PACLA_8A013657</name>
</gene>
<evidence type="ECO:0000256" key="3">
    <source>
        <dbReference type="ARBA" id="ARBA00006958"/>
    </source>
</evidence>